<sequence length="47" mass="5378">MAVTMETLEFGCGSSILEEEFEIVPLIPFVWRKNNKLSEKTEEIMSA</sequence>
<dbReference type="PATRIC" id="fig|1218565.3.peg.3025"/>
<dbReference type="EMBL" id="ANIK01000065">
    <property type="protein sequence ID" value="EMJ93532.1"/>
    <property type="molecule type" value="Genomic_DNA"/>
</dbReference>
<evidence type="ECO:0000313" key="2">
    <source>
        <dbReference type="Proteomes" id="UP000011988"/>
    </source>
</evidence>
<dbReference type="AlphaFoldDB" id="M6CNM0"/>
<proteinExistence type="predicted"/>
<protein>
    <submittedName>
        <fullName evidence="1">Uncharacterized protein</fullName>
    </submittedName>
</protein>
<comment type="caution">
    <text evidence="1">The sequence shown here is derived from an EMBL/GenBank/DDBJ whole genome shotgun (WGS) entry which is preliminary data.</text>
</comment>
<dbReference type="Proteomes" id="UP000011988">
    <property type="component" value="Unassembled WGS sequence"/>
</dbReference>
<organism evidence="1 2">
    <name type="scientific">Leptospira alstonii serovar Sichuan str. 79601</name>
    <dbReference type="NCBI Taxonomy" id="1218565"/>
    <lineage>
        <taxon>Bacteria</taxon>
        <taxon>Pseudomonadati</taxon>
        <taxon>Spirochaetota</taxon>
        <taxon>Spirochaetia</taxon>
        <taxon>Leptospirales</taxon>
        <taxon>Leptospiraceae</taxon>
        <taxon>Leptospira</taxon>
    </lineage>
</organism>
<gene>
    <name evidence="1" type="ORF">LEP1GSC194_1180</name>
</gene>
<reference evidence="1 2" key="1">
    <citation type="submission" date="2013-01" db="EMBL/GenBank/DDBJ databases">
        <authorList>
            <person name="Harkins D.M."/>
            <person name="Durkin A.S."/>
            <person name="Brinkac L.M."/>
            <person name="Haft D.H."/>
            <person name="Selengut J.D."/>
            <person name="Sanka R."/>
            <person name="DePew J."/>
            <person name="Purushe J."/>
            <person name="Galloway R.L."/>
            <person name="Vinetz J.M."/>
            <person name="Sutton G.G."/>
            <person name="Nierman W.C."/>
            <person name="Fouts D.E."/>
        </authorList>
    </citation>
    <scope>NUCLEOTIDE SEQUENCE [LARGE SCALE GENOMIC DNA]</scope>
    <source>
        <strain evidence="1 2">79601</strain>
    </source>
</reference>
<evidence type="ECO:0000313" key="1">
    <source>
        <dbReference type="EMBL" id="EMJ93532.1"/>
    </source>
</evidence>
<name>M6CNM0_9LEPT</name>
<accession>M6CNM0</accession>